<name>A0AA35WW24_GEOBA</name>
<dbReference type="AlphaFoldDB" id="A0AA35WW24"/>
<comment type="caution">
    <text evidence="3">The sequence shown here is derived from an EMBL/GenBank/DDBJ whole genome shotgun (WGS) entry which is preliminary data.</text>
</comment>
<dbReference type="PANTHER" id="PTHR43798:SF31">
    <property type="entry name" value="AB HYDROLASE SUPERFAMILY PROTEIN YCLE"/>
    <property type="match status" value="1"/>
</dbReference>
<dbReference type="PRINTS" id="PR00111">
    <property type="entry name" value="ABHYDROLASE"/>
</dbReference>
<dbReference type="GO" id="GO:0016787">
    <property type="term" value="F:hydrolase activity"/>
    <property type="evidence" value="ECO:0007669"/>
    <property type="project" value="UniProtKB-KW"/>
</dbReference>
<sequence length="266" mass="29849">MFVRRDLTDSVPTREGNMHFVKQGSGFPLVMLHPLGTSTWAWHTVIDSLSQHYTCYAFDMLGHGESDKPSRHFNIPDYATALDDACQLLNIHRGHYVGNSVGACLATEMAASFPERVDKLALVGCPLWNPWGGNQRVADTAGDYEENGNPKPRTLEQMKERATFADPRPEWVDATNQTREQAGEWVRNLHQSLSYYDIMSRLPLIKASSTLVMYGEKDMLRDGEELLHNNIANASKTVLPGLGHIPQIEDPEAFIDALLAFLQPQR</sequence>
<dbReference type="GO" id="GO:0016020">
    <property type="term" value="C:membrane"/>
    <property type="evidence" value="ECO:0007669"/>
    <property type="project" value="TreeGrafter"/>
</dbReference>
<dbReference type="InterPro" id="IPR050266">
    <property type="entry name" value="AB_hydrolase_sf"/>
</dbReference>
<dbReference type="InterPro" id="IPR029058">
    <property type="entry name" value="AB_hydrolase_fold"/>
</dbReference>
<accession>A0AA35WW24</accession>
<dbReference type="Proteomes" id="UP001174909">
    <property type="component" value="Unassembled WGS sequence"/>
</dbReference>
<evidence type="ECO:0000259" key="2">
    <source>
        <dbReference type="Pfam" id="PF00561"/>
    </source>
</evidence>
<dbReference type="Pfam" id="PF00561">
    <property type="entry name" value="Abhydrolase_1"/>
    <property type="match status" value="1"/>
</dbReference>
<keyword evidence="1" id="KW-0378">Hydrolase</keyword>
<reference evidence="3" key="1">
    <citation type="submission" date="2023-03" db="EMBL/GenBank/DDBJ databases">
        <authorList>
            <person name="Steffen K."/>
            <person name="Cardenas P."/>
        </authorList>
    </citation>
    <scope>NUCLEOTIDE SEQUENCE</scope>
</reference>
<evidence type="ECO:0000313" key="3">
    <source>
        <dbReference type="EMBL" id="CAI8034944.1"/>
    </source>
</evidence>
<dbReference type="SUPFAM" id="SSF53474">
    <property type="entry name" value="alpha/beta-Hydrolases"/>
    <property type="match status" value="1"/>
</dbReference>
<dbReference type="PANTHER" id="PTHR43798">
    <property type="entry name" value="MONOACYLGLYCEROL LIPASE"/>
    <property type="match status" value="1"/>
</dbReference>
<evidence type="ECO:0000256" key="1">
    <source>
        <dbReference type="ARBA" id="ARBA00022801"/>
    </source>
</evidence>
<dbReference type="EMBL" id="CASHTH010002760">
    <property type="protein sequence ID" value="CAI8034944.1"/>
    <property type="molecule type" value="Genomic_DNA"/>
</dbReference>
<dbReference type="InterPro" id="IPR000073">
    <property type="entry name" value="AB_hydrolase_1"/>
</dbReference>
<protein>
    <submittedName>
        <fullName evidence="3">Uncharacterized protein Mb2734</fullName>
    </submittedName>
</protein>
<keyword evidence="4" id="KW-1185">Reference proteome</keyword>
<evidence type="ECO:0000313" key="4">
    <source>
        <dbReference type="Proteomes" id="UP001174909"/>
    </source>
</evidence>
<dbReference type="Gene3D" id="3.40.50.1820">
    <property type="entry name" value="alpha/beta hydrolase"/>
    <property type="match status" value="1"/>
</dbReference>
<gene>
    <name evidence="3" type="ORF">GBAR_LOCUS19622</name>
</gene>
<proteinExistence type="predicted"/>
<organism evidence="3 4">
    <name type="scientific">Geodia barretti</name>
    <name type="common">Barrett's horny sponge</name>
    <dbReference type="NCBI Taxonomy" id="519541"/>
    <lineage>
        <taxon>Eukaryota</taxon>
        <taxon>Metazoa</taxon>
        <taxon>Porifera</taxon>
        <taxon>Demospongiae</taxon>
        <taxon>Heteroscleromorpha</taxon>
        <taxon>Tetractinellida</taxon>
        <taxon>Astrophorina</taxon>
        <taxon>Geodiidae</taxon>
        <taxon>Geodia</taxon>
    </lineage>
</organism>
<feature type="domain" description="AB hydrolase-1" evidence="2">
    <location>
        <begin position="28"/>
        <end position="251"/>
    </location>
</feature>